<gene>
    <name evidence="1" type="ORF">BCR38DRAFT_481522</name>
</gene>
<dbReference type="RefSeq" id="XP_040720340.1">
    <property type="nucleotide sequence ID" value="XM_040863387.1"/>
</dbReference>
<reference evidence="1 2" key="1">
    <citation type="submission" date="2016-07" db="EMBL/GenBank/DDBJ databases">
        <title>Pervasive Adenine N6-methylation of Active Genes in Fungi.</title>
        <authorList>
            <consortium name="DOE Joint Genome Institute"/>
            <person name="Mondo S.J."/>
            <person name="Dannebaum R.O."/>
            <person name="Kuo R.C."/>
            <person name="Labutti K."/>
            <person name="Haridas S."/>
            <person name="Kuo A."/>
            <person name="Salamov A."/>
            <person name="Ahrendt S.R."/>
            <person name="Lipzen A."/>
            <person name="Sullivan W."/>
            <person name="Andreopoulos W.B."/>
            <person name="Clum A."/>
            <person name="Lindquist E."/>
            <person name="Daum C."/>
            <person name="Ramamoorthy G.K."/>
            <person name="Gryganskyi A."/>
            <person name="Culley D."/>
            <person name="Magnuson J.K."/>
            <person name="James T.Y."/>
            <person name="O'Malley M.A."/>
            <person name="Stajich J.E."/>
            <person name="Spatafora J.W."/>
            <person name="Visel A."/>
            <person name="Grigoriev I.V."/>
        </authorList>
    </citation>
    <scope>NUCLEOTIDE SEQUENCE [LARGE SCALE GENOMIC DNA]</scope>
    <source>
        <strain evidence="1 2">CBS 129021</strain>
    </source>
</reference>
<dbReference type="AlphaFoldDB" id="A0A1Y2EFP3"/>
<dbReference type="EMBL" id="MCFJ01000002">
    <property type="protein sequence ID" value="ORY70390.1"/>
    <property type="molecule type" value="Genomic_DNA"/>
</dbReference>
<evidence type="ECO:0000313" key="2">
    <source>
        <dbReference type="Proteomes" id="UP000193689"/>
    </source>
</evidence>
<keyword evidence="2" id="KW-1185">Reference proteome</keyword>
<protein>
    <submittedName>
        <fullName evidence="1">Uncharacterized protein</fullName>
    </submittedName>
</protein>
<evidence type="ECO:0000313" key="1">
    <source>
        <dbReference type="EMBL" id="ORY70390.1"/>
    </source>
</evidence>
<dbReference type="Proteomes" id="UP000193689">
    <property type="component" value="Unassembled WGS sequence"/>
</dbReference>
<dbReference type="InParanoid" id="A0A1Y2EFP3"/>
<name>A0A1Y2EFP3_9PEZI</name>
<comment type="caution">
    <text evidence="1">The sequence shown here is derived from an EMBL/GenBank/DDBJ whole genome shotgun (WGS) entry which is preliminary data.</text>
</comment>
<dbReference type="GeneID" id="63779599"/>
<accession>A0A1Y2EFP3</accession>
<sequence length="185" mass="19803">MSSTWHLAAAASDNNAGVSTTRCAVAHGLSLGLSLGGVNYTTPYDAVVGYCSTISDATKERPGDVDFALRAVQSYLRLFDGEKLLNPNAGEEPKVSAVQILIDDASIPMRPQFEDWGPKNTGVELPERVEGQNAIRFTRDSNNNNLVDELIPEAAYNALCFGINKPGATEGESAFYLRVGSAPHN</sequence>
<organism evidence="1 2">
    <name type="scientific">Pseudomassariella vexata</name>
    <dbReference type="NCBI Taxonomy" id="1141098"/>
    <lineage>
        <taxon>Eukaryota</taxon>
        <taxon>Fungi</taxon>
        <taxon>Dikarya</taxon>
        <taxon>Ascomycota</taxon>
        <taxon>Pezizomycotina</taxon>
        <taxon>Sordariomycetes</taxon>
        <taxon>Xylariomycetidae</taxon>
        <taxon>Amphisphaeriales</taxon>
        <taxon>Pseudomassariaceae</taxon>
        <taxon>Pseudomassariella</taxon>
    </lineage>
</organism>
<proteinExistence type="predicted"/>